<evidence type="ECO:0000259" key="2">
    <source>
        <dbReference type="Pfam" id="PF01965"/>
    </source>
</evidence>
<dbReference type="PROSITE" id="PS51257">
    <property type="entry name" value="PROKAR_LIPOPROTEIN"/>
    <property type="match status" value="1"/>
</dbReference>
<comment type="caution">
    <text evidence="3">The sequence shown here is derived from an EMBL/GenBank/DDBJ whole genome shotgun (WGS) entry which is preliminary data.</text>
</comment>
<feature type="chain" id="PRO_5027579602" description="DJ-1/PfpI domain-containing protein" evidence="1">
    <location>
        <begin position="21"/>
        <end position="193"/>
    </location>
</feature>
<evidence type="ECO:0000256" key="1">
    <source>
        <dbReference type="SAM" id="SignalP"/>
    </source>
</evidence>
<dbReference type="Pfam" id="PF01965">
    <property type="entry name" value="DJ-1_PfpI"/>
    <property type="match status" value="1"/>
</dbReference>
<dbReference type="AlphaFoldDB" id="A0A7C4GCX5"/>
<reference evidence="3" key="1">
    <citation type="journal article" date="2020" name="mSystems">
        <title>Genome- and Community-Level Interaction Insights into Carbon Utilization and Element Cycling Functions of Hydrothermarchaeota in Hydrothermal Sediment.</title>
        <authorList>
            <person name="Zhou Z."/>
            <person name="Liu Y."/>
            <person name="Xu W."/>
            <person name="Pan J."/>
            <person name="Luo Z.H."/>
            <person name="Li M."/>
        </authorList>
    </citation>
    <scope>NUCLEOTIDE SEQUENCE [LARGE SCALE GENOMIC DNA]</scope>
    <source>
        <strain evidence="3">SpSt-488</strain>
    </source>
</reference>
<dbReference type="EMBL" id="DSUT01000026">
    <property type="protein sequence ID" value="HGK27617.1"/>
    <property type="molecule type" value="Genomic_DNA"/>
</dbReference>
<dbReference type="SUPFAM" id="SSF52317">
    <property type="entry name" value="Class I glutamine amidotransferase-like"/>
    <property type="match status" value="1"/>
</dbReference>
<gene>
    <name evidence="3" type="ORF">ENS41_01500</name>
</gene>
<proteinExistence type="predicted"/>
<keyword evidence="1" id="KW-0732">Signal</keyword>
<dbReference type="GO" id="GO:0005737">
    <property type="term" value="C:cytoplasm"/>
    <property type="evidence" value="ECO:0007669"/>
    <property type="project" value="TreeGrafter"/>
</dbReference>
<dbReference type="PANTHER" id="PTHR48094:SF12">
    <property type="entry name" value="PARKINSON DISEASE PROTEIN 7 HOMOLOG"/>
    <property type="match status" value="1"/>
</dbReference>
<feature type="signal peptide" evidence="1">
    <location>
        <begin position="1"/>
        <end position="20"/>
    </location>
</feature>
<organism evidence="3">
    <name type="scientific">candidate division WOR-3 bacterium</name>
    <dbReference type="NCBI Taxonomy" id="2052148"/>
    <lineage>
        <taxon>Bacteria</taxon>
        <taxon>Bacteria division WOR-3</taxon>
    </lineage>
</organism>
<name>A0A7C4GCX5_UNCW3</name>
<protein>
    <recommendedName>
        <fullName evidence="2">DJ-1/PfpI domain-containing protein</fullName>
    </recommendedName>
</protein>
<sequence length="193" mass="20587">MLKSTQVLILSGLLACSAGAKQRTNVLVFVPQSLFLDEDYEAVTSQLNRAGLRVVTASTDTTAAESMDGLLIKPEQSLATVDPADYAGLVLVGGSGAVLYWEDSLLHSRCRGFTDAGRLIAAIGLMPIALARAGLLTGRRATVFPDRRAIEMLKKAGAKVSLNDIVIDGNIMTASRTRAARALARHIARRLPR</sequence>
<dbReference type="InterPro" id="IPR050325">
    <property type="entry name" value="Prot/Nucl_acid_deglycase"/>
</dbReference>
<dbReference type="InterPro" id="IPR029062">
    <property type="entry name" value="Class_I_gatase-like"/>
</dbReference>
<dbReference type="PANTHER" id="PTHR48094">
    <property type="entry name" value="PROTEIN/NUCLEIC ACID DEGLYCASE DJ-1-RELATED"/>
    <property type="match status" value="1"/>
</dbReference>
<feature type="domain" description="DJ-1/PfpI" evidence="2">
    <location>
        <begin position="26"/>
        <end position="188"/>
    </location>
</feature>
<dbReference type="Gene3D" id="3.40.50.880">
    <property type="match status" value="1"/>
</dbReference>
<evidence type="ECO:0000313" key="3">
    <source>
        <dbReference type="EMBL" id="HGK27617.1"/>
    </source>
</evidence>
<dbReference type="InterPro" id="IPR002818">
    <property type="entry name" value="DJ-1/PfpI"/>
</dbReference>
<accession>A0A7C4GCX5</accession>